<sequence>MSKVPETRPTILIVEDTVLIRMMAEDYFEDAGFRTLSTHSAAEAITFLENDPTIRYLFVDIQLPTGWDGQRLAAVARKRWPPVKIILTSGDLLADQVRLPIRGLFIPKPYNLDQVRQTFETMP</sequence>
<evidence type="ECO:0000256" key="1">
    <source>
        <dbReference type="ARBA" id="ARBA00022553"/>
    </source>
</evidence>
<dbReference type="Proteomes" id="UP000254958">
    <property type="component" value="Unassembled WGS sequence"/>
</dbReference>
<evidence type="ECO:0000313" key="6">
    <source>
        <dbReference type="Proteomes" id="UP000254958"/>
    </source>
</evidence>
<dbReference type="PANTHER" id="PTHR44591:SF3">
    <property type="entry name" value="RESPONSE REGULATORY DOMAIN-CONTAINING PROTEIN"/>
    <property type="match status" value="1"/>
</dbReference>
<evidence type="ECO:0000256" key="2">
    <source>
        <dbReference type="PROSITE-ProRule" id="PRU00169"/>
    </source>
</evidence>
<dbReference type="OrthoDB" id="9784719at2"/>
<evidence type="ECO:0000313" key="5">
    <source>
        <dbReference type="EMBL" id="RDI36281.1"/>
    </source>
</evidence>
<organism evidence="5 6">
    <name type="scientific">Gluconacetobacter liquefaciens</name>
    <name type="common">Acetobacter liquefaciens</name>
    <dbReference type="NCBI Taxonomy" id="89584"/>
    <lineage>
        <taxon>Bacteria</taxon>
        <taxon>Pseudomonadati</taxon>
        <taxon>Pseudomonadota</taxon>
        <taxon>Alphaproteobacteria</taxon>
        <taxon>Acetobacterales</taxon>
        <taxon>Acetobacteraceae</taxon>
        <taxon>Gluconacetobacter</taxon>
    </lineage>
</organism>
<dbReference type="Gene3D" id="3.40.50.2300">
    <property type="match status" value="1"/>
</dbReference>
<comment type="caution">
    <text evidence="5">The sequence shown here is derived from an EMBL/GenBank/DDBJ whole genome shotgun (WGS) entry which is preliminary data.</text>
</comment>
<dbReference type="SUPFAM" id="SSF52172">
    <property type="entry name" value="CheY-like"/>
    <property type="match status" value="1"/>
</dbReference>
<evidence type="ECO:0000313" key="7">
    <source>
        <dbReference type="Proteomes" id="UP000562982"/>
    </source>
</evidence>
<dbReference type="EMBL" id="QQAW01000011">
    <property type="protein sequence ID" value="RDI36281.1"/>
    <property type="molecule type" value="Genomic_DNA"/>
</dbReference>
<dbReference type="Proteomes" id="UP000562982">
    <property type="component" value="Unassembled WGS sequence"/>
</dbReference>
<dbReference type="RefSeq" id="WP_114728736.1">
    <property type="nucleotide sequence ID" value="NZ_BJMI01000041.1"/>
</dbReference>
<dbReference type="PROSITE" id="PS50110">
    <property type="entry name" value="RESPONSE_REGULATORY"/>
    <property type="match status" value="1"/>
</dbReference>
<feature type="domain" description="Response regulatory" evidence="3">
    <location>
        <begin position="10"/>
        <end position="123"/>
    </location>
</feature>
<dbReference type="PANTHER" id="PTHR44591">
    <property type="entry name" value="STRESS RESPONSE REGULATOR PROTEIN 1"/>
    <property type="match status" value="1"/>
</dbReference>
<reference evidence="5 6" key="1">
    <citation type="submission" date="2018-07" db="EMBL/GenBank/DDBJ databases">
        <title>Genomic Encyclopedia of Type Strains, Phase IV (KMG-IV): sequencing the most valuable type-strain genomes for metagenomic binning, comparative biology and taxonomic classification.</title>
        <authorList>
            <person name="Goeker M."/>
        </authorList>
    </citation>
    <scope>NUCLEOTIDE SEQUENCE [LARGE SCALE GENOMIC DNA]</scope>
    <source>
        <strain evidence="5 6">DSM 5603</strain>
    </source>
</reference>
<feature type="modified residue" description="4-aspartylphosphate" evidence="2">
    <location>
        <position position="60"/>
    </location>
</feature>
<dbReference type="EMBL" id="JABEQI010000013">
    <property type="protein sequence ID" value="MBB2187981.1"/>
    <property type="molecule type" value="Genomic_DNA"/>
</dbReference>
<evidence type="ECO:0000313" key="4">
    <source>
        <dbReference type="EMBL" id="MBB2187981.1"/>
    </source>
</evidence>
<keyword evidence="6" id="KW-1185">Reference proteome</keyword>
<evidence type="ECO:0000259" key="3">
    <source>
        <dbReference type="PROSITE" id="PS50110"/>
    </source>
</evidence>
<dbReference type="SMART" id="SM00448">
    <property type="entry name" value="REC"/>
    <property type="match status" value="1"/>
</dbReference>
<dbReference type="GO" id="GO:0000160">
    <property type="term" value="P:phosphorelay signal transduction system"/>
    <property type="evidence" value="ECO:0007669"/>
    <property type="project" value="InterPro"/>
</dbReference>
<dbReference type="InterPro" id="IPR011006">
    <property type="entry name" value="CheY-like_superfamily"/>
</dbReference>
<proteinExistence type="predicted"/>
<protein>
    <submittedName>
        <fullName evidence="5">CheY-like chemotaxis protein</fullName>
    </submittedName>
    <submittedName>
        <fullName evidence="4">Response regulator</fullName>
    </submittedName>
</protein>
<name>A0A370FXC0_GLULI</name>
<keyword evidence="1 2" id="KW-0597">Phosphoprotein</keyword>
<gene>
    <name evidence="5" type="ORF">C7453_11165</name>
    <name evidence="4" type="ORF">HLH32_16695</name>
</gene>
<dbReference type="AlphaFoldDB" id="A0A370FXC0"/>
<accession>A0A370FXC0</accession>
<dbReference type="InterPro" id="IPR050595">
    <property type="entry name" value="Bact_response_regulator"/>
</dbReference>
<dbReference type="Pfam" id="PF00072">
    <property type="entry name" value="Response_reg"/>
    <property type="match status" value="1"/>
</dbReference>
<reference evidence="4 7" key="2">
    <citation type="submission" date="2020-04" db="EMBL/GenBank/DDBJ databases">
        <title>Description of novel Gluconacetobacter.</title>
        <authorList>
            <person name="Sombolestani A."/>
        </authorList>
    </citation>
    <scope>NUCLEOTIDE SEQUENCE [LARGE SCALE GENOMIC DNA]</scope>
    <source>
        <strain evidence="4 7">LMG 1382</strain>
    </source>
</reference>
<dbReference type="InterPro" id="IPR001789">
    <property type="entry name" value="Sig_transdc_resp-reg_receiver"/>
</dbReference>